<accession>A0A7S3IH29</accession>
<organism evidence="1">
    <name type="scientific">Strombidium inclinatum</name>
    <dbReference type="NCBI Taxonomy" id="197538"/>
    <lineage>
        <taxon>Eukaryota</taxon>
        <taxon>Sar</taxon>
        <taxon>Alveolata</taxon>
        <taxon>Ciliophora</taxon>
        <taxon>Intramacronucleata</taxon>
        <taxon>Spirotrichea</taxon>
        <taxon>Oligotrichia</taxon>
        <taxon>Strombidiidae</taxon>
        <taxon>Strombidium</taxon>
    </lineage>
</organism>
<name>A0A7S3IH29_9SPIT</name>
<gene>
    <name evidence="1" type="ORF">SINC0208_LOCUS4062</name>
</gene>
<sequence>MHLLPDVVLRLSDAPLDLVVQILELAQDYLEVLLGPIADSSLKGGDGVFYVDLQPRFHVSEAGEEVVLDAVELARDLSSERFFQLARSLLKVGVPLDELVLRLSHFGKPLRDCGELR</sequence>
<protein>
    <submittedName>
        <fullName evidence="1">Uncharacterized protein</fullName>
    </submittedName>
</protein>
<proteinExistence type="predicted"/>
<dbReference type="EMBL" id="HBIH01009964">
    <property type="protein sequence ID" value="CAE0323477.1"/>
    <property type="molecule type" value="Transcribed_RNA"/>
</dbReference>
<evidence type="ECO:0000313" key="1">
    <source>
        <dbReference type="EMBL" id="CAE0323477.1"/>
    </source>
</evidence>
<reference evidence="1" key="1">
    <citation type="submission" date="2021-01" db="EMBL/GenBank/DDBJ databases">
        <authorList>
            <person name="Corre E."/>
            <person name="Pelletier E."/>
            <person name="Niang G."/>
            <person name="Scheremetjew M."/>
            <person name="Finn R."/>
            <person name="Kale V."/>
            <person name="Holt S."/>
            <person name="Cochrane G."/>
            <person name="Meng A."/>
            <person name="Brown T."/>
            <person name="Cohen L."/>
        </authorList>
    </citation>
    <scope>NUCLEOTIDE SEQUENCE</scope>
    <source>
        <strain evidence="1">S3</strain>
    </source>
</reference>
<dbReference type="AlphaFoldDB" id="A0A7S3IH29"/>